<dbReference type="SUPFAM" id="SSF46785">
    <property type="entry name" value="Winged helix' DNA-binding domain"/>
    <property type="match status" value="1"/>
</dbReference>
<protein>
    <submittedName>
        <fullName evidence="2">MarR family transcriptional regulator</fullName>
    </submittedName>
    <submittedName>
        <fullName evidence="3">Transcriptional repressor MprA</fullName>
    </submittedName>
</protein>
<keyword evidence="5" id="KW-1185">Reference proteome</keyword>
<dbReference type="SMART" id="SM00347">
    <property type="entry name" value="HTH_MARR"/>
    <property type="match status" value="1"/>
</dbReference>
<feature type="domain" description="HTH marR-type" evidence="1">
    <location>
        <begin position="6"/>
        <end position="138"/>
    </location>
</feature>
<reference evidence="2 5" key="2">
    <citation type="submission" date="2018-03" db="EMBL/GenBank/DDBJ databases">
        <title>Genomic Encyclopedia of Archaeal and Bacterial Type Strains, Phase II (KMG-II): from individual species to whole genera.</title>
        <authorList>
            <person name="Goeker M."/>
        </authorList>
    </citation>
    <scope>NUCLEOTIDE SEQUENCE [LARGE SCALE GENOMIC DNA]</scope>
    <source>
        <strain evidence="2 5">DSM 29956</strain>
    </source>
</reference>
<gene>
    <name evidence="3" type="primary">mprA</name>
    <name evidence="2" type="ORF">CLV79_103367</name>
    <name evidence="3" type="ORF">LOS8367_00031</name>
</gene>
<dbReference type="OrthoDB" id="582199at2"/>
<evidence type="ECO:0000313" key="5">
    <source>
        <dbReference type="Proteomes" id="UP000240624"/>
    </source>
</evidence>
<dbReference type="Gene3D" id="1.10.10.10">
    <property type="entry name" value="Winged helix-like DNA-binding domain superfamily/Winged helix DNA-binding domain"/>
    <property type="match status" value="1"/>
</dbReference>
<dbReference type="InterPro" id="IPR036388">
    <property type="entry name" value="WH-like_DNA-bd_sf"/>
</dbReference>
<dbReference type="EMBL" id="FWFY01000001">
    <property type="protein sequence ID" value="SLN12090.1"/>
    <property type="molecule type" value="Genomic_DNA"/>
</dbReference>
<dbReference type="PANTHER" id="PTHR33164:SF43">
    <property type="entry name" value="HTH-TYPE TRANSCRIPTIONAL REPRESSOR YETL"/>
    <property type="match status" value="1"/>
</dbReference>
<dbReference type="EMBL" id="PYGB01000003">
    <property type="protein sequence ID" value="PSK87316.1"/>
    <property type="molecule type" value="Genomic_DNA"/>
</dbReference>
<dbReference type="InterPro" id="IPR036390">
    <property type="entry name" value="WH_DNA-bd_sf"/>
</dbReference>
<dbReference type="Proteomes" id="UP000193495">
    <property type="component" value="Unassembled WGS sequence"/>
</dbReference>
<dbReference type="PRINTS" id="PR00598">
    <property type="entry name" value="HTHMARR"/>
</dbReference>
<dbReference type="AlphaFoldDB" id="A0A1X6Y692"/>
<organism evidence="3 4">
    <name type="scientific">Limimaricola soesokkakensis</name>
    <dbReference type="NCBI Taxonomy" id="1343159"/>
    <lineage>
        <taxon>Bacteria</taxon>
        <taxon>Pseudomonadati</taxon>
        <taxon>Pseudomonadota</taxon>
        <taxon>Alphaproteobacteria</taxon>
        <taxon>Rhodobacterales</taxon>
        <taxon>Paracoccaceae</taxon>
        <taxon>Limimaricola</taxon>
    </lineage>
</organism>
<dbReference type="PANTHER" id="PTHR33164">
    <property type="entry name" value="TRANSCRIPTIONAL REGULATOR, MARR FAMILY"/>
    <property type="match status" value="1"/>
</dbReference>
<dbReference type="InterPro" id="IPR000835">
    <property type="entry name" value="HTH_MarR-typ"/>
</dbReference>
<name>A0A1X6Y692_9RHOB</name>
<evidence type="ECO:0000313" key="3">
    <source>
        <dbReference type="EMBL" id="SLN12090.1"/>
    </source>
</evidence>
<dbReference type="Proteomes" id="UP000240624">
    <property type="component" value="Unassembled WGS sequence"/>
</dbReference>
<dbReference type="Pfam" id="PF01047">
    <property type="entry name" value="MarR"/>
    <property type="match status" value="1"/>
</dbReference>
<evidence type="ECO:0000313" key="4">
    <source>
        <dbReference type="Proteomes" id="UP000193495"/>
    </source>
</evidence>
<dbReference type="PROSITE" id="PS50995">
    <property type="entry name" value="HTH_MARR_2"/>
    <property type="match status" value="1"/>
</dbReference>
<accession>A0A1X6Y692</accession>
<dbReference type="InterPro" id="IPR039422">
    <property type="entry name" value="MarR/SlyA-like"/>
</dbReference>
<dbReference type="RefSeq" id="WP_085894426.1">
    <property type="nucleotide sequence ID" value="NZ_FWFY01000001.1"/>
</dbReference>
<dbReference type="GO" id="GO:0003700">
    <property type="term" value="F:DNA-binding transcription factor activity"/>
    <property type="evidence" value="ECO:0007669"/>
    <property type="project" value="InterPro"/>
</dbReference>
<proteinExistence type="predicted"/>
<dbReference type="GO" id="GO:0006950">
    <property type="term" value="P:response to stress"/>
    <property type="evidence" value="ECO:0007669"/>
    <property type="project" value="TreeGrafter"/>
</dbReference>
<reference evidence="3 4" key="1">
    <citation type="submission" date="2017-03" db="EMBL/GenBank/DDBJ databases">
        <authorList>
            <person name="Afonso C.L."/>
            <person name="Miller P.J."/>
            <person name="Scott M.A."/>
            <person name="Spackman E."/>
            <person name="Goraichik I."/>
            <person name="Dimitrov K.M."/>
            <person name="Suarez D.L."/>
            <person name="Swayne D.E."/>
        </authorList>
    </citation>
    <scope>NUCLEOTIDE SEQUENCE [LARGE SCALE GENOMIC DNA]</scope>
    <source>
        <strain evidence="3 4">CECT 8367</strain>
    </source>
</reference>
<evidence type="ECO:0000313" key="2">
    <source>
        <dbReference type="EMBL" id="PSK87316.1"/>
    </source>
</evidence>
<evidence type="ECO:0000259" key="1">
    <source>
        <dbReference type="PROSITE" id="PS50995"/>
    </source>
</evidence>
<sequence>MTTGDSDDMAPGERLLSLALLYWAVHERLECPLPELTKQERLMLLKLGAPARMGQLAREMQALPSTVTALADGLESRALVARRRDPDDRRAWLLELTPRGREMRREMLELLETVWREVTGLAPTELDRLGALLLKTRDNIKANGLPKGFPL</sequence>